<evidence type="ECO:0000313" key="2">
    <source>
        <dbReference type="Proteomes" id="UP000198775"/>
    </source>
</evidence>
<organism evidence="1 2">
    <name type="scientific">Halorientalis persicus</name>
    <dbReference type="NCBI Taxonomy" id="1367881"/>
    <lineage>
        <taxon>Archaea</taxon>
        <taxon>Methanobacteriati</taxon>
        <taxon>Methanobacteriota</taxon>
        <taxon>Stenosarchaea group</taxon>
        <taxon>Halobacteria</taxon>
        <taxon>Halobacteriales</taxon>
        <taxon>Haloarculaceae</taxon>
        <taxon>Halorientalis</taxon>
    </lineage>
</organism>
<accession>A0A1H8MVK7</accession>
<dbReference type="EMBL" id="FOCX01000009">
    <property type="protein sequence ID" value="SEO21425.1"/>
    <property type="molecule type" value="Genomic_DNA"/>
</dbReference>
<reference evidence="2" key="1">
    <citation type="submission" date="2016-10" db="EMBL/GenBank/DDBJ databases">
        <authorList>
            <person name="Varghese N."/>
            <person name="Submissions S."/>
        </authorList>
    </citation>
    <scope>NUCLEOTIDE SEQUENCE [LARGE SCALE GENOMIC DNA]</scope>
    <source>
        <strain evidence="2">IBRC-M 10043</strain>
    </source>
</reference>
<sequence>MSTIAAPFASDAAPSLYCNIFCMMDRGKIDPGRIVTETVALEEVPAMVEGMGDYETIGIPVCNEF</sequence>
<gene>
    <name evidence="1" type="ORF">SAMN05216388_1009144</name>
</gene>
<protein>
    <submittedName>
        <fullName evidence="1">Alcohol dehydrogenase/NADPH2:quinone reductase</fullName>
    </submittedName>
</protein>
<dbReference type="OrthoDB" id="379678at2157"/>
<evidence type="ECO:0000313" key="1">
    <source>
        <dbReference type="EMBL" id="SEO21425.1"/>
    </source>
</evidence>
<keyword evidence="2" id="KW-1185">Reference proteome</keyword>
<dbReference type="RefSeq" id="WP_139203497.1">
    <property type="nucleotide sequence ID" value="NZ_FOCX01000009.1"/>
</dbReference>
<proteinExistence type="predicted"/>
<dbReference type="AlphaFoldDB" id="A0A1H8MVK7"/>
<dbReference type="Proteomes" id="UP000198775">
    <property type="component" value="Unassembled WGS sequence"/>
</dbReference>
<name>A0A1H8MVK7_9EURY</name>